<dbReference type="AlphaFoldDB" id="A0A2P2IWH0"/>
<keyword evidence="1" id="KW-0472">Membrane</keyword>
<reference evidence="2" key="1">
    <citation type="submission" date="2018-02" db="EMBL/GenBank/DDBJ databases">
        <title>Rhizophora mucronata_Transcriptome.</title>
        <authorList>
            <person name="Meera S.P."/>
            <person name="Sreeshan A."/>
            <person name="Augustine A."/>
        </authorList>
    </citation>
    <scope>NUCLEOTIDE SEQUENCE</scope>
    <source>
        <tissue evidence="2">Leaf</tissue>
    </source>
</reference>
<feature type="transmembrane region" description="Helical" evidence="1">
    <location>
        <begin position="6"/>
        <end position="24"/>
    </location>
</feature>
<evidence type="ECO:0000256" key="1">
    <source>
        <dbReference type="SAM" id="Phobius"/>
    </source>
</evidence>
<organism evidence="2">
    <name type="scientific">Rhizophora mucronata</name>
    <name type="common">Asiatic mangrove</name>
    <dbReference type="NCBI Taxonomy" id="61149"/>
    <lineage>
        <taxon>Eukaryota</taxon>
        <taxon>Viridiplantae</taxon>
        <taxon>Streptophyta</taxon>
        <taxon>Embryophyta</taxon>
        <taxon>Tracheophyta</taxon>
        <taxon>Spermatophyta</taxon>
        <taxon>Magnoliopsida</taxon>
        <taxon>eudicotyledons</taxon>
        <taxon>Gunneridae</taxon>
        <taxon>Pentapetalae</taxon>
        <taxon>rosids</taxon>
        <taxon>fabids</taxon>
        <taxon>Malpighiales</taxon>
        <taxon>Rhizophoraceae</taxon>
        <taxon>Rhizophora</taxon>
    </lineage>
</organism>
<keyword evidence="1" id="KW-1133">Transmembrane helix</keyword>
<protein>
    <submittedName>
        <fullName evidence="2">Uncharacterized protein</fullName>
    </submittedName>
</protein>
<name>A0A2P2IWH0_RHIMU</name>
<accession>A0A2P2IWH0</accession>
<evidence type="ECO:0000313" key="2">
    <source>
        <dbReference type="EMBL" id="MBW85564.1"/>
    </source>
</evidence>
<keyword evidence="1" id="KW-0812">Transmembrane</keyword>
<proteinExistence type="predicted"/>
<sequence length="46" mass="5529">MLFLVLIIIFSCIHMEIIIIFTIITEGKPKNAMRHKNLFERRKLQD</sequence>
<dbReference type="EMBL" id="GGEC01005081">
    <property type="protein sequence ID" value="MBW85564.1"/>
    <property type="molecule type" value="Transcribed_RNA"/>
</dbReference>